<dbReference type="Pfam" id="PF07727">
    <property type="entry name" value="RVT_2"/>
    <property type="match status" value="1"/>
</dbReference>
<organism evidence="3 4">
    <name type="scientific">Cylindrotheca closterium</name>
    <dbReference type="NCBI Taxonomy" id="2856"/>
    <lineage>
        <taxon>Eukaryota</taxon>
        <taxon>Sar</taxon>
        <taxon>Stramenopiles</taxon>
        <taxon>Ochrophyta</taxon>
        <taxon>Bacillariophyta</taxon>
        <taxon>Bacillariophyceae</taxon>
        <taxon>Bacillariophycidae</taxon>
        <taxon>Bacillariales</taxon>
        <taxon>Bacillariaceae</taxon>
        <taxon>Cylindrotheca</taxon>
    </lineage>
</organism>
<evidence type="ECO:0000259" key="2">
    <source>
        <dbReference type="Pfam" id="PF07727"/>
    </source>
</evidence>
<dbReference type="PANTHER" id="PTHR11439:SF467">
    <property type="entry name" value="INTEGRASE CATALYTIC DOMAIN-CONTAINING PROTEIN"/>
    <property type="match status" value="1"/>
</dbReference>
<dbReference type="CDD" id="cd09272">
    <property type="entry name" value="RNase_HI_RT_Ty1"/>
    <property type="match status" value="1"/>
</dbReference>
<keyword evidence="1" id="KW-0812">Transmembrane</keyword>
<feature type="domain" description="Reverse transcriptase Ty1/copia-type" evidence="2">
    <location>
        <begin position="64"/>
        <end position="183"/>
    </location>
</feature>
<dbReference type="EMBL" id="CAKOGP040001491">
    <property type="protein sequence ID" value="CAJ1945754.1"/>
    <property type="molecule type" value="Genomic_DNA"/>
</dbReference>
<dbReference type="Proteomes" id="UP001295423">
    <property type="component" value="Unassembled WGS sequence"/>
</dbReference>
<gene>
    <name evidence="3" type="ORF">CYCCA115_LOCUS9899</name>
</gene>
<sequence>MMSMDIPNAFIQTLMPDLGDGEDRVIMKVTGLMVQYMIDLDPTYRDYVVYENGKRVIYVVILCAIYGMLQASLLWYRNLRASLEEYGFVFNRYDPCIANRMVDDKQLTIRFHVDDVLASHMEQQVLEDFFTGVNEKYGGLEEVTCTRGKVHTYLGMTLDFSKKGKMKIRMEDYVDRMLSEFPVKFKENEVQETPAGNNLLEKGKGAPLEKERHEVFHSFVAKLLFLSKRARLDISPTVSILASRVQSPNLSDWHKLVRLMRYIHSTKGWHLTLSADDLRVIKWYVDASFAVHPDFKSHTGAVMTMGTGAVQAITQKQKLNCDSSTHAELIGVHDAMSNILWTRLFMEEQGYPIEKNILYQDNKSSILLETNGRSSAGKRSRALNIRYFFVTDQVELGNITIEHMPTDEMWADYMTKPLQGEKFRKFRAVIQGDQD</sequence>
<evidence type="ECO:0000313" key="4">
    <source>
        <dbReference type="Proteomes" id="UP001295423"/>
    </source>
</evidence>
<accession>A0AAD2CTQ7</accession>
<reference evidence="3" key="1">
    <citation type="submission" date="2023-08" db="EMBL/GenBank/DDBJ databases">
        <authorList>
            <person name="Audoor S."/>
            <person name="Bilcke G."/>
        </authorList>
    </citation>
    <scope>NUCLEOTIDE SEQUENCE</scope>
</reference>
<protein>
    <recommendedName>
        <fullName evidence="2">Reverse transcriptase Ty1/copia-type domain-containing protein</fullName>
    </recommendedName>
</protein>
<keyword evidence="1" id="KW-1133">Transmembrane helix</keyword>
<keyword evidence="1" id="KW-0472">Membrane</keyword>
<dbReference type="InterPro" id="IPR013103">
    <property type="entry name" value="RVT_2"/>
</dbReference>
<dbReference type="AlphaFoldDB" id="A0AAD2CTQ7"/>
<keyword evidence="4" id="KW-1185">Reference proteome</keyword>
<dbReference type="PANTHER" id="PTHR11439">
    <property type="entry name" value="GAG-POL-RELATED RETROTRANSPOSON"/>
    <property type="match status" value="1"/>
</dbReference>
<evidence type="ECO:0000313" key="3">
    <source>
        <dbReference type="EMBL" id="CAJ1945754.1"/>
    </source>
</evidence>
<name>A0AAD2CTQ7_9STRA</name>
<proteinExistence type="predicted"/>
<comment type="caution">
    <text evidence="3">The sequence shown here is derived from an EMBL/GenBank/DDBJ whole genome shotgun (WGS) entry which is preliminary data.</text>
</comment>
<evidence type="ECO:0000256" key="1">
    <source>
        <dbReference type="SAM" id="Phobius"/>
    </source>
</evidence>
<feature type="transmembrane region" description="Helical" evidence="1">
    <location>
        <begin position="56"/>
        <end position="76"/>
    </location>
</feature>